<protein>
    <submittedName>
        <fullName evidence="2">Uncharacterized protein</fullName>
    </submittedName>
</protein>
<comment type="caution">
    <text evidence="2">The sequence shown here is derived from an EMBL/GenBank/DDBJ whole genome shotgun (WGS) entry which is preliminary data.</text>
</comment>
<proteinExistence type="predicted"/>
<sequence>MGTRRRRARHQGRDHRHHLIAPLGEQERSGRPVRAPLPGPTGRPVRVDVDQMGLTSTQKRVSLLRLAELLLSWSLIQ</sequence>
<dbReference type="EMBL" id="BMNC01000004">
    <property type="protein sequence ID" value="GGM93933.1"/>
    <property type="molecule type" value="Genomic_DNA"/>
</dbReference>
<keyword evidence="3" id="KW-1185">Reference proteome</keyword>
<feature type="region of interest" description="Disordered" evidence="1">
    <location>
        <begin position="1"/>
        <end position="51"/>
    </location>
</feature>
<evidence type="ECO:0000313" key="3">
    <source>
        <dbReference type="Proteomes" id="UP000597656"/>
    </source>
</evidence>
<reference evidence="3" key="1">
    <citation type="journal article" date="2019" name="Int. J. Syst. Evol. Microbiol.">
        <title>The Global Catalogue of Microorganisms (GCM) 10K type strain sequencing project: providing services to taxonomists for standard genome sequencing and annotation.</title>
        <authorList>
            <consortium name="The Broad Institute Genomics Platform"/>
            <consortium name="The Broad Institute Genome Sequencing Center for Infectious Disease"/>
            <person name="Wu L."/>
            <person name="Ma J."/>
        </authorList>
    </citation>
    <scope>NUCLEOTIDE SEQUENCE [LARGE SCALE GENOMIC DNA]</scope>
    <source>
        <strain evidence="3">CGMCC 4.7319</strain>
    </source>
</reference>
<name>A0ABQ2HXS5_9PSEU</name>
<organism evidence="2 3">
    <name type="scientific">Lentzea pudingi</name>
    <dbReference type="NCBI Taxonomy" id="1789439"/>
    <lineage>
        <taxon>Bacteria</taxon>
        <taxon>Bacillati</taxon>
        <taxon>Actinomycetota</taxon>
        <taxon>Actinomycetes</taxon>
        <taxon>Pseudonocardiales</taxon>
        <taxon>Pseudonocardiaceae</taxon>
        <taxon>Lentzea</taxon>
    </lineage>
</organism>
<evidence type="ECO:0000313" key="2">
    <source>
        <dbReference type="EMBL" id="GGM93933.1"/>
    </source>
</evidence>
<accession>A0ABQ2HXS5</accession>
<dbReference type="Proteomes" id="UP000597656">
    <property type="component" value="Unassembled WGS sequence"/>
</dbReference>
<feature type="compositionally biased region" description="Basic residues" evidence="1">
    <location>
        <begin position="1"/>
        <end position="19"/>
    </location>
</feature>
<gene>
    <name evidence="2" type="ORF">GCM10011609_34200</name>
</gene>
<evidence type="ECO:0000256" key="1">
    <source>
        <dbReference type="SAM" id="MobiDB-lite"/>
    </source>
</evidence>